<dbReference type="InterPro" id="IPR000719">
    <property type="entry name" value="Prot_kinase_dom"/>
</dbReference>
<evidence type="ECO:0000256" key="3">
    <source>
        <dbReference type="ARBA" id="ARBA00022741"/>
    </source>
</evidence>
<dbReference type="InterPro" id="IPR017441">
    <property type="entry name" value="Protein_kinase_ATP_BS"/>
</dbReference>
<dbReference type="GO" id="GO:0004674">
    <property type="term" value="F:protein serine/threonine kinase activity"/>
    <property type="evidence" value="ECO:0007669"/>
    <property type="project" value="UniProtKB-KW"/>
</dbReference>
<keyword evidence="7" id="KW-0472">Membrane</keyword>
<feature type="domain" description="Protein kinase" evidence="8">
    <location>
        <begin position="3227"/>
        <end position="3497"/>
    </location>
</feature>
<feature type="transmembrane region" description="Helical" evidence="7">
    <location>
        <begin position="1106"/>
        <end position="1130"/>
    </location>
</feature>
<feature type="transmembrane region" description="Helical" evidence="7">
    <location>
        <begin position="3131"/>
        <end position="3154"/>
    </location>
</feature>
<dbReference type="InterPro" id="IPR011009">
    <property type="entry name" value="Kinase-like_dom_sf"/>
</dbReference>
<feature type="domain" description="Protein kinase" evidence="8">
    <location>
        <begin position="1119"/>
        <end position="1452"/>
    </location>
</feature>
<feature type="transmembrane region" description="Helical" evidence="7">
    <location>
        <begin position="1185"/>
        <end position="1205"/>
    </location>
</feature>
<feature type="domain" description="Protein kinase" evidence="8">
    <location>
        <begin position="462"/>
        <end position="744"/>
    </location>
</feature>
<feature type="binding site" evidence="6">
    <location>
        <position position="3255"/>
    </location>
    <ligand>
        <name>ATP</name>
        <dbReference type="ChEBI" id="CHEBI:30616"/>
    </ligand>
</feature>
<name>A0A3M7KXQ9_AUXPR</name>
<proteinExistence type="predicted"/>
<feature type="domain" description="Protein kinase" evidence="8">
    <location>
        <begin position="2456"/>
        <end position="2775"/>
    </location>
</feature>
<evidence type="ECO:0000313" key="10">
    <source>
        <dbReference type="Proteomes" id="UP000279271"/>
    </source>
</evidence>
<reference evidence="10" key="1">
    <citation type="journal article" date="2018" name="Algal Res.">
        <title>Characterization of plant carbon substrate utilization by Auxenochlorella protothecoides.</title>
        <authorList>
            <person name="Vogler B.W."/>
            <person name="Starkenburg S.R."/>
            <person name="Sudasinghe N."/>
            <person name="Schambach J.Y."/>
            <person name="Rollin J.A."/>
            <person name="Pattathil S."/>
            <person name="Barry A.N."/>
        </authorList>
    </citation>
    <scope>NUCLEOTIDE SEQUENCE [LARGE SCALE GENOMIC DNA]</scope>
    <source>
        <strain evidence="10">UTEX 25</strain>
    </source>
</reference>
<keyword evidence="1" id="KW-0723">Serine/threonine-protein kinase</keyword>
<evidence type="ECO:0000259" key="8">
    <source>
        <dbReference type="PROSITE" id="PS50011"/>
    </source>
</evidence>
<evidence type="ECO:0000256" key="2">
    <source>
        <dbReference type="ARBA" id="ARBA00022679"/>
    </source>
</evidence>
<dbReference type="GO" id="GO:0005524">
    <property type="term" value="F:ATP binding"/>
    <property type="evidence" value="ECO:0007669"/>
    <property type="project" value="UniProtKB-UniRule"/>
</dbReference>
<keyword evidence="2" id="KW-0808">Transferase</keyword>
<evidence type="ECO:0000313" key="9">
    <source>
        <dbReference type="EMBL" id="RMZ54669.1"/>
    </source>
</evidence>
<keyword evidence="5 6" id="KW-0067">ATP-binding</keyword>
<dbReference type="PANTHER" id="PTHR44329:SF261">
    <property type="entry name" value="ZINC FINGER CONTAINING PROTEIN KINASE-RELATED"/>
    <property type="match status" value="1"/>
</dbReference>
<dbReference type="PROSITE" id="PS00107">
    <property type="entry name" value="PROTEIN_KINASE_ATP"/>
    <property type="match status" value="3"/>
</dbReference>
<dbReference type="Pfam" id="PF07714">
    <property type="entry name" value="PK_Tyr_Ser-Thr"/>
    <property type="match status" value="5"/>
</dbReference>
<gene>
    <name evidence="9" type="ORF">APUTEX25_003047</name>
</gene>
<keyword evidence="7" id="KW-1133">Transmembrane helix</keyword>
<keyword evidence="3 6" id="KW-0547">Nucleotide-binding</keyword>
<dbReference type="InterPro" id="IPR008271">
    <property type="entry name" value="Ser/Thr_kinase_AS"/>
</dbReference>
<dbReference type="PROSITE" id="PS50011">
    <property type="entry name" value="PROTEIN_KINASE_DOM"/>
    <property type="match status" value="5"/>
</dbReference>
<feature type="domain" description="Protein kinase" evidence="8">
    <location>
        <begin position="1787"/>
        <end position="2036"/>
    </location>
</feature>
<dbReference type="SUPFAM" id="SSF56112">
    <property type="entry name" value="Protein kinase-like (PK-like)"/>
    <property type="match status" value="5"/>
</dbReference>
<dbReference type="PROSITE" id="PS00108">
    <property type="entry name" value="PROTEIN_KINASE_ST"/>
    <property type="match status" value="5"/>
</dbReference>
<dbReference type="InterPro" id="IPR051681">
    <property type="entry name" value="Ser/Thr_Kinases-Pseudokinases"/>
</dbReference>
<dbReference type="Proteomes" id="UP000279271">
    <property type="component" value="Unassembled WGS sequence"/>
</dbReference>
<dbReference type="CDD" id="cd00180">
    <property type="entry name" value="PKc"/>
    <property type="match status" value="1"/>
</dbReference>
<protein>
    <recommendedName>
        <fullName evidence="8">Protein kinase domain-containing protein</fullName>
    </recommendedName>
</protein>
<dbReference type="SMART" id="SM00220">
    <property type="entry name" value="S_TKc"/>
    <property type="match status" value="5"/>
</dbReference>
<feature type="binding site" evidence="6">
    <location>
        <position position="2484"/>
    </location>
    <ligand>
        <name>ATP</name>
        <dbReference type="ChEBI" id="CHEBI:30616"/>
    </ligand>
</feature>
<evidence type="ECO:0000256" key="6">
    <source>
        <dbReference type="PROSITE-ProRule" id="PRU10141"/>
    </source>
</evidence>
<keyword evidence="4" id="KW-0418">Kinase</keyword>
<dbReference type="EMBL" id="QOKY01000173">
    <property type="protein sequence ID" value="RMZ54669.1"/>
    <property type="molecule type" value="Genomic_DNA"/>
</dbReference>
<evidence type="ECO:0000256" key="1">
    <source>
        <dbReference type="ARBA" id="ARBA00022527"/>
    </source>
</evidence>
<dbReference type="InterPro" id="IPR001245">
    <property type="entry name" value="Ser-Thr/Tyr_kinase_cat_dom"/>
</dbReference>
<feature type="binding site" evidence="6">
    <location>
        <position position="490"/>
    </location>
    <ligand>
        <name>ATP</name>
        <dbReference type="ChEBI" id="CHEBI:30616"/>
    </ligand>
</feature>
<dbReference type="PANTHER" id="PTHR44329">
    <property type="entry name" value="SERINE/THREONINE-PROTEIN KINASE TNNI3K-RELATED"/>
    <property type="match status" value="1"/>
</dbReference>
<organism evidence="9 10">
    <name type="scientific">Auxenochlorella protothecoides</name>
    <name type="common">Green microalga</name>
    <name type="synonym">Chlorella protothecoides</name>
    <dbReference type="NCBI Taxonomy" id="3075"/>
    <lineage>
        <taxon>Eukaryota</taxon>
        <taxon>Viridiplantae</taxon>
        <taxon>Chlorophyta</taxon>
        <taxon>core chlorophytes</taxon>
        <taxon>Trebouxiophyceae</taxon>
        <taxon>Chlorellales</taxon>
        <taxon>Chlorellaceae</taxon>
        <taxon>Auxenochlorella</taxon>
    </lineage>
</organism>
<sequence>RVPDTGACLQASTWDLLQMAGERHNISLWRFALNSTGLDRVLKARQGPSTLFIPEDASMLTCDDAGMSTNRPPISLRHPLCAVDCGVADTYWRGQLTRPTSEGLLLLHWAISGFGTTTSGGLPGDYRGKTMLSELHNASELGQWYLLVRHIYRDRLQAQIMIYVMSPSGQLEQVFAKATASYVSCSGNAVHVIDRPIVPTDFPLVDTTALPELQGYCTQSIWSAGFQNSLLTASSPSGPYYAYFAIQGLITGRFPRLFTNIDFAQPTTNISIFTPDANTITGMTQFLSGHCLDGFRPGEWYNTLAGIYLGQNLSLQFMAGEEKAWVNVRTSLQPNRTLRASYLANACFSTLFLIDTLLPLWERWQDIPPSTITHYPQVGTEVLFGVDPECRAGQTLVQGVEEREHDESQPASALSDLATHREGRSALGSCGNRVPMQVDPDADLVNGILHASSFTFDLDPETKQRIVLGAGRFGQVVAGRLQNREPIAIKCIEAPPSGPSLALEPGSLLAREVQILRHCRSAYVVKFMGIAIDPGAQEVQLITERMAGGDLMRLLSGRRIPWRSRGWKLALDVARGLVYLASKRIVHNDLKSSNILLDDEGRAKISDVGLAQMLPGTCLHPGAAAAGGGSFHWCAPEAILGLPCSVQSDIFSMGVVMWQIITGEVPVRGNMRSIRQSSRALTQAEAARSAACVPGSTWDAVRYVGTRHSITMWEYALHATGLNIKMKENTAPSTILIPLDDSMLACQSADECGQVDTYWRGQLTSATYFGLLLLHWTVGDFAAEKKVVVPYNGSYVADTLLAAVLGNSSTNNNWKLAARMVDNKVATVSVIDVQGNAVSLPSGVVASYITCGGTRIYVIEQPITPPDFPNVNATSVPGLQDYCWKNIWSAGFRVPGKVSANNPNGPYFKYFSYMSFFMSKYPELYVNLDLAHPMTNVTFLIPDAHVLSRLHAYFDAIPPEEYRRANTATAHYFIDGGRCPDSIEKGRWIPTLAATYLGQNLSVLITPGSEPNKIEVRTSLQPDKVVLGKFLTTSCYGTIYALDDLLPMWDRWQDIPPAEPARYPQVDQDLLFSVNPTCGAGDAIRFSALEELEQGSATSGSGGLSAGAIVGIVLGSLALALALAAGLVLAGRSEKARQVFAGHLMNGEPVAIKCVRGPYPGTPLQLASEGCLAEEASILKRCRSAYVVSFVGMAVNPGAGELYLLTHRMAGGDLYALIQKRHVTWNSGGWRIALDIARGLVYLASKRIVHNDLKSSNVLLDGEGRAKISDVGLAKMLPGSKAYPGVMIGVVFWQIITGDTPIRGSMRQIRAPEECPLGIANLVEACWEPEPDDRPTAMESEPARSAACVPGSTWEAVQYIGTQHSVSMWEYALQATGLNLKLEEDTDISSLFIPLDDFTLQCHSAAECGLLDSYWRGELTTPTHFGLLLLHWTLGEFSSRMTFPTLGGDSYVADTMLEVVLGNSTDNNEWKLAAKMTNSRVVSVSVIDNYGNAKTVPSGVVASYSTCGGTLIYVLQQPMSPSNFPNMNATRVPGLQKFCWRSLWSAGFQVPYQVTVNNDTETFFRFYSLRYLSLISYFTGKYPELYLNLDLAQPTTNVTLLIPADSFLAQSLAIFGGRCLGSSSEGRWIPTLAASHLGQNLSLLVTPGSKPDEIQFRTSLQPDKPVPAKFLASGCYGTIYALDGVLPLWTRWQDIPPSEPVHFPRVDQDLLFGVNPSCRTGDALIGVRKALHGDLHFVNGLKGPVSLPKYVFFAQILPYQTLPNNATSLPRLLSQRYSGLDHFDEGSAPSKSTGLSAGAIVYAGRLLNGEPVAIKCVWGPSPGAPLQLAPERCLAEEARILKHCRSAYVVPFMGMAVDSDAKELYLLTQRMVGGDLHGAIRKRRVAWKDGGWRIALDIARGLVYLASKRIVHNDLKSSNVLLDGEGRAKISDVGLAKMLPGSKSYPGVITGSFHWCAPETILGLPCTPQADIFSLGVVMWELATGESPIRGGMRLLRSPDECPPNIAHLVESCWERKPDDRPTATQGKTARRAPCVPGSTWEAVRHVGTLHSITMWEYALHATGLNINMEGNTTPSTILIPLDDSMLACKSAGEGVDTYWRGQLTSATYFGLLLLHWTVGEFAPDMNSTTSNGDTHVANTLLAAVLGNTSADNGWKLAAQISNSSVASVSVIDVQGNAVTLPSGVVASYATCGGTTIHVIRQPIVPPDFPSVNATSVPGLQVSNMEQFDAVECNSGNTLVMSRASKEIGSWSTLKRVSSDFCWRNIWSAGFQLPGQVSVNNPNGLYFKYFSFMSFFTGKYPGLYVNLDLAQPSTNVTFFIPDAHVLAQLQGAFGGYCIESLKEPRWIPTLAASYLGQNLSLLIQPGKGPNEVEIRTSMHPDRVVPAKFLTTSCYSTIYALGGLLPLWDRWQDIPPSEPAHFPRVNEDLLFSVDPTCGASDAIVGPSDFTFDLDNVTNERLMLGAGRFGEVFAGHLMNGEPVAIKCVQVPFAGAPLQLASEESLAEEARILKHCRSAYVVSFVGMAVDSGAGELYLLTQRMAGGNLFSIIRRQRITWNDGGWEIALNIAQGLVYLASKRIVHNDLKSSNVLLDGEGRAKISDECPEEIADLLDHCWERHPEERPTAAQVVSIISSIHDPGPSGVVIAEECTRKVVHAPLNRRGEIMGVPQGRQGLTALLVTLHLFHHLPVCAVAQESPNGAQPEDGPACTPGSPWATLLAAAEVHNITVWRMALQGVGLNTLLEREDLAVTLYVPLDESLLSCSNAIECGQEDTYWRGSLTSPEYVGLLLLHWTLRAQPNATEDGREVWDTALGLAQAERGEWVLETALNGSEPTVTLPASVDVGGEQAMPVLETFESCSGARIRIIPGPMVPDKTPITNLNDLLPLKNLCWSNIWSAMYHTPGELSLTDPGGAYLLYFLFQAFYSGTWPSLPSKFFYSSAMSNITFLIPGPDGMGKLTSQFGEIAADEPRKVYTLAGSYTLPGGYCPEGLVEAGRVNTQAGMLLGEDLSLDFEPGPGGDQVLISIPARPDLPPVAGTFLTTACFSTVILLNDTLRMWESAADIPPSPTLDPVPAVDQAALFNVGPGCGGGAPTVAVLSSHRGEPEGTLVEQSVQMPADDSSSGGSSLSAGAIAGIVIGSVAGAAALALLAVFLIRRRGRGRAPAARDEAWGDAASAKGGLTDHSDALTSCDKQSLSSSGTLLSTPSGASAFSLGLLPASSLTFDRASGELVTLGEGRFGKVYAGRTAQHEQVAIKCVEALKGGSDLQMSLKHLDDPRFHPPLRVQTRLEEEVAVLRRCRSRFIVNFIGVVSDPPRGQIMVVTERMMGGDLWHALRRGEVAWAERGWRLAMDIASGLAYLSTRRIVHNDLKSSNILLDWEGRAKISDVGLARIIPDSRSYLPSRSAEGGSFQWCAPEAILGEPSTVQSDMYSYGVVLWELITGEVPVRGHTREVRTPEECPAEVAAFMEQCRERKPSDRPLAQEAVALLRRLYCPDQE</sequence>
<evidence type="ECO:0000256" key="7">
    <source>
        <dbReference type="SAM" id="Phobius"/>
    </source>
</evidence>
<comment type="caution">
    <text evidence="9">The sequence shown here is derived from an EMBL/GenBank/DDBJ whole genome shotgun (WGS) entry which is preliminary data.</text>
</comment>
<accession>A0A3M7KXQ9</accession>
<feature type="non-terminal residue" evidence="9">
    <location>
        <position position="1"/>
    </location>
</feature>
<dbReference type="Gene3D" id="1.10.510.10">
    <property type="entry name" value="Transferase(Phosphotransferase) domain 1"/>
    <property type="match status" value="6"/>
</dbReference>
<evidence type="ECO:0000256" key="4">
    <source>
        <dbReference type="ARBA" id="ARBA00022777"/>
    </source>
</evidence>
<keyword evidence="7" id="KW-0812">Transmembrane</keyword>
<evidence type="ECO:0000256" key="5">
    <source>
        <dbReference type="ARBA" id="ARBA00022840"/>
    </source>
</evidence>